<protein>
    <submittedName>
        <fullName evidence="3">SCP domain-containing protein</fullName>
    </submittedName>
</protein>
<reference evidence="3" key="1">
    <citation type="submission" date="2019-11" db="UniProtKB">
        <authorList>
            <consortium name="WormBaseParasite"/>
        </authorList>
    </citation>
    <scope>IDENTIFICATION</scope>
</reference>
<keyword evidence="1" id="KW-0732">Signal</keyword>
<dbReference type="SUPFAM" id="SSF55797">
    <property type="entry name" value="PR-1-like"/>
    <property type="match status" value="1"/>
</dbReference>
<accession>A0A5K3ERV4</accession>
<feature type="domain" description="SCP" evidence="2">
    <location>
        <begin position="22"/>
        <end position="167"/>
    </location>
</feature>
<name>A0A5K3ERV4_MESCO</name>
<dbReference type="Pfam" id="PF00188">
    <property type="entry name" value="CAP"/>
    <property type="match status" value="1"/>
</dbReference>
<dbReference type="WBParaSite" id="MCU_002545-RA">
    <property type="protein sequence ID" value="MCU_002545-RA"/>
    <property type="gene ID" value="MCU_002545"/>
</dbReference>
<evidence type="ECO:0000313" key="3">
    <source>
        <dbReference type="WBParaSite" id="MCU_002545-RA"/>
    </source>
</evidence>
<sequence length="217" mass="25262">MWKLVFLFAMSWCAAVENNTQQDRNDILEEHMRSRGNVTPIASKMQLLRYSTDLENVAKQWAANCTNQSPNSTLLHNYPNVSVTWTFFTSKRPKYTEVLHVFDNSLHYYNYTNNSCSGNCRLYIQFVWENTTEVGCGMSRCKNGTSDSDNQRYLVACAYKPAAKFEGQRPYENGNSCSKCQDDFFCYRNQCTNDTSLLTTTYAPSFDTTWDFYQDFW</sequence>
<organism evidence="3">
    <name type="scientific">Mesocestoides corti</name>
    <name type="common">Flatworm</name>
    <dbReference type="NCBI Taxonomy" id="53468"/>
    <lineage>
        <taxon>Eukaryota</taxon>
        <taxon>Metazoa</taxon>
        <taxon>Spiralia</taxon>
        <taxon>Lophotrochozoa</taxon>
        <taxon>Platyhelminthes</taxon>
        <taxon>Cestoda</taxon>
        <taxon>Eucestoda</taxon>
        <taxon>Cyclophyllidea</taxon>
        <taxon>Mesocestoididae</taxon>
        <taxon>Mesocestoides</taxon>
    </lineage>
</organism>
<dbReference type="SMART" id="SM00198">
    <property type="entry name" value="SCP"/>
    <property type="match status" value="1"/>
</dbReference>
<dbReference type="Gene3D" id="3.40.33.10">
    <property type="entry name" value="CAP"/>
    <property type="match status" value="1"/>
</dbReference>
<feature type="chain" id="PRO_5024362921" evidence="1">
    <location>
        <begin position="16"/>
        <end position="217"/>
    </location>
</feature>
<dbReference type="InterPro" id="IPR001283">
    <property type="entry name" value="CRISP-related"/>
</dbReference>
<dbReference type="PANTHER" id="PTHR10334">
    <property type="entry name" value="CYSTEINE-RICH SECRETORY PROTEIN-RELATED"/>
    <property type="match status" value="1"/>
</dbReference>
<feature type="signal peptide" evidence="1">
    <location>
        <begin position="1"/>
        <end position="15"/>
    </location>
</feature>
<proteinExistence type="predicted"/>
<dbReference type="InterPro" id="IPR035940">
    <property type="entry name" value="CAP_sf"/>
</dbReference>
<dbReference type="PRINTS" id="PR00837">
    <property type="entry name" value="V5TPXLIKE"/>
</dbReference>
<dbReference type="InterPro" id="IPR014044">
    <property type="entry name" value="CAP_dom"/>
</dbReference>
<evidence type="ECO:0000259" key="2">
    <source>
        <dbReference type="SMART" id="SM00198"/>
    </source>
</evidence>
<dbReference type="AlphaFoldDB" id="A0A5K3ERV4"/>
<evidence type="ECO:0000256" key="1">
    <source>
        <dbReference type="SAM" id="SignalP"/>
    </source>
</evidence>